<dbReference type="Proteomes" id="UP000887565">
    <property type="component" value="Unplaced"/>
</dbReference>
<keyword evidence="2" id="KW-1185">Reference proteome</keyword>
<keyword evidence="1" id="KW-0472">Membrane</keyword>
<accession>A0A915IEI4</accession>
<keyword evidence="1" id="KW-0812">Transmembrane</keyword>
<sequence length="63" mass="7417">MQIGNGHWAGVDKFAFQWSATERRTNDDEIILVLFYIFGYMLMPTVMYEPWYEGLYAQAMVPC</sequence>
<feature type="transmembrane region" description="Helical" evidence="1">
    <location>
        <begin position="30"/>
        <end position="48"/>
    </location>
</feature>
<evidence type="ECO:0000313" key="3">
    <source>
        <dbReference type="WBParaSite" id="nRc.2.0.1.t12213-RA"/>
    </source>
</evidence>
<protein>
    <submittedName>
        <fullName evidence="3">Uncharacterized protein</fullName>
    </submittedName>
</protein>
<keyword evidence="1" id="KW-1133">Transmembrane helix</keyword>
<proteinExistence type="predicted"/>
<dbReference type="WBParaSite" id="nRc.2.0.1.t12213-RA">
    <property type="protein sequence ID" value="nRc.2.0.1.t12213-RA"/>
    <property type="gene ID" value="nRc.2.0.1.g12213"/>
</dbReference>
<dbReference type="AlphaFoldDB" id="A0A915IEI4"/>
<name>A0A915IEI4_ROMCU</name>
<evidence type="ECO:0000256" key="1">
    <source>
        <dbReference type="SAM" id="Phobius"/>
    </source>
</evidence>
<reference evidence="3" key="1">
    <citation type="submission" date="2022-11" db="UniProtKB">
        <authorList>
            <consortium name="WormBaseParasite"/>
        </authorList>
    </citation>
    <scope>IDENTIFICATION</scope>
</reference>
<evidence type="ECO:0000313" key="2">
    <source>
        <dbReference type="Proteomes" id="UP000887565"/>
    </source>
</evidence>
<organism evidence="2 3">
    <name type="scientific">Romanomermis culicivorax</name>
    <name type="common">Nematode worm</name>
    <dbReference type="NCBI Taxonomy" id="13658"/>
    <lineage>
        <taxon>Eukaryota</taxon>
        <taxon>Metazoa</taxon>
        <taxon>Ecdysozoa</taxon>
        <taxon>Nematoda</taxon>
        <taxon>Enoplea</taxon>
        <taxon>Dorylaimia</taxon>
        <taxon>Mermithida</taxon>
        <taxon>Mermithoidea</taxon>
        <taxon>Mermithidae</taxon>
        <taxon>Romanomermis</taxon>
    </lineage>
</organism>